<evidence type="ECO:0000313" key="5">
    <source>
        <dbReference type="EMBL" id="KFG91564.1"/>
    </source>
</evidence>
<dbReference type="GO" id="GO:0003697">
    <property type="term" value="F:single-stranded DNA binding"/>
    <property type="evidence" value="ECO:0007669"/>
    <property type="project" value="UniProtKB-UniRule"/>
</dbReference>
<feature type="short sequence motif" description="Important for interaction with partner proteins" evidence="3">
    <location>
        <begin position="130"/>
        <end position="135"/>
    </location>
</feature>
<evidence type="ECO:0000256" key="4">
    <source>
        <dbReference type="PIRNR" id="PIRNR002070"/>
    </source>
</evidence>
<dbReference type="Proteomes" id="UP000024284">
    <property type="component" value="Unassembled WGS sequence"/>
</dbReference>
<dbReference type="NCBIfam" id="TIGR00621">
    <property type="entry name" value="ssb"/>
    <property type="match status" value="1"/>
</dbReference>
<organism evidence="5 6">
    <name type="scientific">Sphingobium herbicidovorans (strain ATCC 700291 / DSM 11019 / CCUG 56400 / KCTC 2939 / LMG 18315 / NBRC 16415 / MH)</name>
    <name type="common">Sphingomonas herbicidovorans</name>
    <dbReference type="NCBI Taxonomy" id="1219045"/>
    <lineage>
        <taxon>Bacteria</taxon>
        <taxon>Pseudomonadati</taxon>
        <taxon>Pseudomonadota</taxon>
        <taxon>Alphaproteobacteria</taxon>
        <taxon>Sphingomonadales</taxon>
        <taxon>Sphingomonadaceae</taxon>
        <taxon>Sphingobium</taxon>
    </lineage>
</organism>
<proteinExistence type="inferred from homology"/>
<name>A0A086PDU6_SPHHM</name>
<dbReference type="GO" id="GO:0006260">
    <property type="term" value="P:DNA replication"/>
    <property type="evidence" value="ECO:0007669"/>
    <property type="project" value="UniProtKB-UniRule"/>
</dbReference>
<dbReference type="HAMAP" id="MF_00984">
    <property type="entry name" value="SSB"/>
    <property type="match status" value="1"/>
</dbReference>
<comment type="caution">
    <text evidence="5">The sequence shown here is derived from an EMBL/GenBank/DDBJ whole genome shotgun (WGS) entry which is preliminary data.</text>
</comment>
<keyword evidence="1 3" id="KW-0238">DNA-binding</keyword>
<dbReference type="EMBL" id="JFZA02000003">
    <property type="protein sequence ID" value="KFG91564.1"/>
    <property type="molecule type" value="Genomic_DNA"/>
</dbReference>
<dbReference type="InterPro" id="IPR011344">
    <property type="entry name" value="ssDNA-bd"/>
</dbReference>
<keyword evidence="3" id="KW-0227">DNA damage</keyword>
<evidence type="ECO:0000313" key="6">
    <source>
        <dbReference type="Proteomes" id="UP000024284"/>
    </source>
</evidence>
<dbReference type="GO" id="GO:0006281">
    <property type="term" value="P:DNA repair"/>
    <property type="evidence" value="ECO:0007669"/>
    <property type="project" value="UniProtKB-UniRule"/>
</dbReference>
<dbReference type="RefSeq" id="WP_037462787.1">
    <property type="nucleotide sequence ID" value="NZ_BCZD01000020.1"/>
</dbReference>
<comment type="function">
    <text evidence="3">Plays an important role in DNA replication, recombination and repair. Binds to ssDNA and to an array of partner proteins to recruit them to their sites of action during DNA metabolism.</text>
</comment>
<evidence type="ECO:0000256" key="1">
    <source>
        <dbReference type="ARBA" id="ARBA00023125"/>
    </source>
</evidence>
<dbReference type="GO" id="GO:0006310">
    <property type="term" value="P:DNA recombination"/>
    <property type="evidence" value="ECO:0007669"/>
    <property type="project" value="UniProtKB-UniRule"/>
</dbReference>
<sequence length="135" mass="15288">MQNLVILAGNVGATPEARTTQGGTRITHFSLATSRPKRDSNGKILRDDKNRRLEDTEWHRITCFNGVGKTVEQYVDKGMKVMVRGRIHYTRWTDNENIERYGVEIIADEVTFLTRAKANDNAGGGHEPEDDEIPF</sequence>
<dbReference type="CDD" id="cd04496">
    <property type="entry name" value="SSB_OBF"/>
    <property type="match status" value="1"/>
</dbReference>
<keyword evidence="6" id="KW-1185">Reference proteome</keyword>
<gene>
    <name evidence="5" type="ORF">BV98_000761</name>
</gene>
<dbReference type="PATRIC" id="fig|1219045.3.peg.776"/>
<protein>
    <recommendedName>
        <fullName evidence="3 4">Single-stranded DNA-binding protein</fullName>
        <shortName evidence="3">SSB</shortName>
    </recommendedName>
</protein>
<evidence type="ECO:0000256" key="2">
    <source>
        <dbReference type="ARBA" id="ARBA00023172"/>
    </source>
</evidence>
<dbReference type="AlphaFoldDB" id="A0A086PDU6"/>
<comment type="caution">
    <text evidence="3">Lacks conserved residue(s) required for the propagation of feature annotation.</text>
</comment>
<dbReference type="InterPro" id="IPR000424">
    <property type="entry name" value="Primosome_PriB/ssb"/>
</dbReference>
<keyword evidence="2 3" id="KW-0233">DNA recombination</keyword>
<accession>A0A086PDU6</accession>
<evidence type="ECO:0000256" key="3">
    <source>
        <dbReference type="HAMAP-Rule" id="MF_00984"/>
    </source>
</evidence>
<dbReference type="eggNOG" id="COG0629">
    <property type="taxonomic scope" value="Bacteria"/>
</dbReference>
<reference evidence="5" key="1">
    <citation type="submission" date="2014-08" db="EMBL/GenBank/DDBJ databases">
        <title>Draft genome sequences of Sphingobium herbicidovorans.</title>
        <authorList>
            <person name="Gan H.M."/>
            <person name="Gan H.Y."/>
            <person name="Savka M.A."/>
        </authorList>
    </citation>
    <scope>NUCLEOTIDE SEQUENCE [LARGE SCALE GENOMIC DNA]</scope>
    <source>
        <strain evidence="5">NBRC 16415</strain>
    </source>
</reference>
<dbReference type="STRING" id="76947.GCA_002080435_03558"/>
<dbReference type="SUPFAM" id="SSF50249">
    <property type="entry name" value="Nucleic acid-binding proteins"/>
    <property type="match status" value="1"/>
</dbReference>
<keyword evidence="3" id="KW-0235">DNA replication</keyword>
<dbReference type="GO" id="GO:0009295">
    <property type="term" value="C:nucleoid"/>
    <property type="evidence" value="ECO:0007669"/>
    <property type="project" value="TreeGrafter"/>
</dbReference>
<dbReference type="PANTHER" id="PTHR10302:SF0">
    <property type="entry name" value="SINGLE-STRANDED DNA-BINDING PROTEIN, MITOCHONDRIAL"/>
    <property type="match status" value="1"/>
</dbReference>
<dbReference type="InterPro" id="IPR012340">
    <property type="entry name" value="NA-bd_OB-fold"/>
</dbReference>
<dbReference type="PANTHER" id="PTHR10302">
    <property type="entry name" value="SINGLE-STRANDED DNA-BINDING PROTEIN"/>
    <property type="match status" value="1"/>
</dbReference>
<dbReference type="PROSITE" id="PS50935">
    <property type="entry name" value="SSB"/>
    <property type="match status" value="1"/>
</dbReference>
<dbReference type="Gene3D" id="2.40.50.140">
    <property type="entry name" value="Nucleic acid-binding proteins"/>
    <property type="match status" value="1"/>
</dbReference>
<comment type="subunit">
    <text evidence="3">Homotetramer.</text>
</comment>
<dbReference type="OrthoDB" id="9809878at2"/>
<dbReference type="PIRSF" id="PIRSF002070">
    <property type="entry name" value="SSB"/>
    <property type="match status" value="1"/>
</dbReference>
<keyword evidence="3" id="KW-0234">DNA repair</keyword>
<dbReference type="Pfam" id="PF00436">
    <property type="entry name" value="SSB"/>
    <property type="match status" value="1"/>
</dbReference>